<dbReference type="AlphaFoldDB" id="A0A4Y2C655"/>
<gene>
    <name evidence="1" type="ORF">AVEN_202016_1</name>
</gene>
<dbReference type="EMBL" id="BGPR01238001">
    <property type="protein sequence ID" value="GBL99669.1"/>
    <property type="molecule type" value="Genomic_DNA"/>
</dbReference>
<evidence type="ECO:0000313" key="2">
    <source>
        <dbReference type="Proteomes" id="UP000499080"/>
    </source>
</evidence>
<keyword evidence="2" id="KW-1185">Reference proteome</keyword>
<feature type="non-terminal residue" evidence="1">
    <location>
        <position position="1"/>
    </location>
</feature>
<comment type="caution">
    <text evidence="1">The sequence shown here is derived from an EMBL/GenBank/DDBJ whole genome shotgun (WGS) entry which is preliminary data.</text>
</comment>
<organism evidence="1 2">
    <name type="scientific">Araneus ventricosus</name>
    <name type="common">Orbweaver spider</name>
    <name type="synonym">Epeira ventricosa</name>
    <dbReference type="NCBI Taxonomy" id="182803"/>
    <lineage>
        <taxon>Eukaryota</taxon>
        <taxon>Metazoa</taxon>
        <taxon>Ecdysozoa</taxon>
        <taxon>Arthropoda</taxon>
        <taxon>Chelicerata</taxon>
        <taxon>Arachnida</taxon>
        <taxon>Araneae</taxon>
        <taxon>Araneomorphae</taxon>
        <taxon>Entelegynae</taxon>
        <taxon>Araneoidea</taxon>
        <taxon>Araneidae</taxon>
        <taxon>Araneus</taxon>
    </lineage>
</organism>
<dbReference type="Proteomes" id="UP000499080">
    <property type="component" value="Unassembled WGS sequence"/>
</dbReference>
<evidence type="ECO:0000313" key="1">
    <source>
        <dbReference type="EMBL" id="GBL99669.1"/>
    </source>
</evidence>
<name>A0A4Y2C655_ARAVE</name>
<reference evidence="1 2" key="1">
    <citation type="journal article" date="2019" name="Sci. Rep.">
        <title>Orb-weaving spider Araneus ventricosus genome elucidates the spidroin gene catalogue.</title>
        <authorList>
            <person name="Kono N."/>
            <person name="Nakamura H."/>
            <person name="Ohtoshi R."/>
            <person name="Moran D.A.P."/>
            <person name="Shinohara A."/>
            <person name="Yoshida Y."/>
            <person name="Fujiwara M."/>
            <person name="Mori M."/>
            <person name="Tomita M."/>
            <person name="Arakawa K."/>
        </authorList>
    </citation>
    <scope>NUCLEOTIDE SEQUENCE [LARGE SCALE GENOMIC DNA]</scope>
</reference>
<proteinExistence type="predicted"/>
<accession>A0A4Y2C655</accession>
<protein>
    <submittedName>
        <fullName evidence="1">Uncharacterized protein</fullName>
    </submittedName>
</protein>
<sequence>SSAGKYPIFEFQNLCWGNKPVVGPNGVEQPYGECTASNLPAKVAIFGHKAT</sequence>